<reference evidence="3 4" key="1">
    <citation type="submission" date="2022-06" db="EMBL/GenBank/DDBJ databases">
        <title>Isolation of gut microbiota from human fecal samples.</title>
        <authorList>
            <person name="Pamer E.G."/>
            <person name="Barat B."/>
            <person name="Waligurski E."/>
            <person name="Medina S."/>
            <person name="Paddock L."/>
            <person name="Mostad J."/>
        </authorList>
    </citation>
    <scope>NUCLEOTIDE SEQUENCE [LARGE SCALE GENOMIC DNA]</scope>
    <source>
        <strain evidence="3 4">DFI.6.1</strain>
    </source>
</reference>
<dbReference type="InterPro" id="IPR001296">
    <property type="entry name" value="Glyco_trans_1"/>
</dbReference>
<evidence type="ECO:0000313" key="4">
    <source>
        <dbReference type="Proteomes" id="UP001524435"/>
    </source>
</evidence>
<evidence type="ECO:0000259" key="1">
    <source>
        <dbReference type="Pfam" id="PF00534"/>
    </source>
</evidence>
<dbReference type="InterPro" id="IPR050194">
    <property type="entry name" value="Glycosyltransferase_grp1"/>
</dbReference>
<evidence type="ECO:0000313" key="3">
    <source>
        <dbReference type="EMBL" id="MCQ5121151.1"/>
    </source>
</evidence>
<feature type="domain" description="Glycosyl transferase family 1" evidence="1">
    <location>
        <begin position="211"/>
        <end position="357"/>
    </location>
</feature>
<dbReference type="Gene3D" id="3.40.50.2000">
    <property type="entry name" value="Glycogen Phosphorylase B"/>
    <property type="match status" value="2"/>
</dbReference>
<gene>
    <name evidence="3" type="ORF">NE663_02595</name>
</gene>
<dbReference type="Pfam" id="PF00534">
    <property type="entry name" value="Glycos_transf_1"/>
    <property type="match status" value="1"/>
</dbReference>
<dbReference type="Proteomes" id="UP001524435">
    <property type="component" value="Unassembled WGS sequence"/>
</dbReference>
<protein>
    <submittedName>
        <fullName evidence="3">Glycosyltransferase</fullName>
        <ecNumber evidence="3">2.4.-.-</ecNumber>
    </submittedName>
</protein>
<dbReference type="EC" id="2.4.-.-" evidence="3"/>
<comment type="caution">
    <text evidence="3">The sequence shown here is derived from an EMBL/GenBank/DDBJ whole genome shotgun (WGS) entry which is preliminary data.</text>
</comment>
<dbReference type="RefSeq" id="WP_256197382.1">
    <property type="nucleotide sequence ID" value="NZ_JANGCH010000002.1"/>
</dbReference>
<accession>A0ABT1SIU2</accession>
<dbReference type="SUPFAM" id="SSF53756">
    <property type="entry name" value="UDP-Glycosyltransferase/glycogen phosphorylase"/>
    <property type="match status" value="1"/>
</dbReference>
<dbReference type="PANTHER" id="PTHR45947">
    <property type="entry name" value="SULFOQUINOVOSYL TRANSFERASE SQD2"/>
    <property type="match status" value="1"/>
</dbReference>
<sequence length="386" mass="44617">MKYTNSKTIIVLSSVNFDDSPYCVYVHDHAKALADQGFHVIVYAALRWIPFVNFFRKNRKKHYADYKGMKIIDNVEIRYFRQFSISRLFYKSKINFNGIFYYLGIRKNIKKVIENDNILFIDAHTFRIEGYVAMILKKKFNIPTTITIHGTSFRNNLCFENGLQMIKKICSSVDFVICVSDKLQSILNDMDIKNTKVIYNGSLMQPLTEDIQKKPFSIISVGNLIPQKNHLLLIKAVEILHKQYPYITLNILGDGIERERLKQYIVEHHMNDYVSLLGKVENEEVCKQMKERKIFILTSINEGFGIVYIEAMLNKCITVGTINEGIDGFIKDSINGFLIEPSVTAIIAIVEKIFNSNCSNLIDRGLSDASKLTWQNNSKNYINLFH</sequence>
<feature type="domain" description="Glycosyltransferase subfamily 4-like N-terminal" evidence="2">
    <location>
        <begin position="24"/>
        <end position="201"/>
    </location>
</feature>
<dbReference type="EMBL" id="JANGCH010000002">
    <property type="protein sequence ID" value="MCQ5121151.1"/>
    <property type="molecule type" value="Genomic_DNA"/>
</dbReference>
<name>A0ABT1SIU2_9FIRM</name>
<dbReference type="Pfam" id="PF13439">
    <property type="entry name" value="Glyco_transf_4"/>
    <property type="match status" value="1"/>
</dbReference>
<proteinExistence type="predicted"/>
<keyword evidence="3" id="KW-0328">Glycosyltransferase</keyword>
<keyword evidence="3" id="KW-0808">Transferase</keyword>
<dbReference type="PANTHER" id="PTHR45947:SF3">
    <property type="entry name" value="SULFOQUINOVOSYL TRANSFERASE SQD2"/>
    <property type="match status" value="1"/>
</dbReference>
<evidence type="ECO:0000259" key="2">
    <source>
        <dbReference type="Pfam" id="PF13439"/>
    </source>
</evidence>
<organism evidence="3 4">
    <name type="scientific">Massilicoli timonensis</name>
    <dbReference type="NCBI Taxonomy" id="2015901"/>
    <lineage>
        <taxon>Bacteria</taxon>
        <taxon>Bacillati</taxon>
        <taxon>Bacillota</taxon>
        <taxon>Erysipelotrichia</taxon>
        <taxon>Erysipelotrichales</taxon>
        <taxon>Erysipelotrichaceae</taxon>
        <taxon>Massilicoli</taxon>
    </lineage>
</organism>
<keyword evidence="4" id="KW-1185">Reference proteome</keyword>
<dbReference type="InterPro" id="IPR028098">
    <property type="entry name" value="Glyco_trans_4-like_N"/>
</dbReference>
<dbReference type="GO" id="GO:0016757">
    <property type="term" value="F:glycosyltransferase activity"/>
    <property type="evidence" value="ECO:0007669"/>
    <property type="project" value="UniProtKB-KW"/>
</dbReference>